<dbReference type="Gene3D" id="3.40.50.2300">
    <property type="match status" value="1"/>
</dbReference>
<dbReference type="PROSITE" id="PS50110">
    <property type="entry name" value="RESPONSE_REGULATORY"/>
    <property type="match status" value="1"/>
</dbReference>
<protein>
    <submittedName>
        <fullName evidence="12">DNA-binding response regulator, OmpR family, contains REC and winged-helix (WHTH) domain</fullName>
    </submittedName>
</protein>
<dbReference type="Pfam" id="PF00072">
    <property type="entry name" value="Response_reg"/>
    <property type="match status" value="1"/>
</dbReference>
<dbReference type="GO" id="GO:0000160">
    <property type="term" value="P:phosphorelay signal transduction system"/>
    <property type="evidence" value="ECO:0007669"/>
    <property type="project" value="UniProtKB-KW"/>
</dbReference>
<dbReference type="GO" id="GO:0003677">
    <property type="term" value="F:DNA binding"/>
    <property type="evidence" value="ECO:0007669"/>
    <property type="project" value="UniProtKB-KW"/>
</dbReference>
<accession>A0A1I4VX62</accession>
<keyword evidence="12" id="KW-0238">DNA-binding</keyword>
<evidence type="ECO:0000256" key="5">
    <source>
        <dbReference type="ARBA" id="ARBA00022741"/>
    </source>
</evidence>
<dbReference type="SMART" id="SM00448">
    <property type="entry name" value="REC"/>
    <property type="match status" value="1"/>
</dbReference>
<dbReference type="EMBL" id="FOVF01000003">
    <property type="protein sequence ID" value="SFN05586.1"/>
    <property type="molecule type" value="Genomic_DNA"/>
</dbReference>
<keyword evidence="5" id="KW-0547">Nucleotide-binding</keyword>
<dbReference type="STRING" id="578942.SAMN05216289_103121"/>
<dbReference type="RefSeq" id="WP_092404858.1">
    <property type="nucleotide sequence ID" value="NZ_FOVF01000003.1"/>
</dbReference>
<dbReference type="SUPFAM" id="SSF47226">
    <property type="entry name" value="Histidine-containing phosphotransfer domain, HPT domain"/>
    <property type="match status" value="1"/>
</dbReference>
<evidence type="ECO:0000256" key="7">
    <source>
        <dbReference type="ARBA" id="ARBA00022989"/>
    </source>
</evidence>
<evidence type="ECO:0000256" key="3">
    <source>
        <dbReference type="ARBA" id="ARBA00022553"/>
    </source>
</evidence>
<dbReference type="PANTHER" id="PTHR45339:SF1">
    <property type="entry name" value="HYBRID SIGNAL TRANSDUCTION HISTIDINE KINASE J"/>
    <property type="match status" value="1"/>
</dbReference>
<keyword evidence="3 10" id="KW-0597">Phosphoprotein</keyword>
<dbReference type="InterPro" id="IPR036641">
    <property type="entry name" value="HPT_dom_sf"/>
</dbReference>
<dbReference type="OrthoDB" id="5966285at2"/>
<keyword evidence="6" id="KW-0067">ATP-binding</keyword>
<keyword evidence="4" id="KW-0812">Transmembrane</keyword>
<evidence type="ECO:0000256" key="6">
    <source>
        <dbReference type="ARBA" id="ARBA00022840"/>
    </source>
</evidence>
<evidence type="ECO:0000313" key="13">
    <source>
        <dbReference type="Proteomes" id="UP000198575"/>
    </source>
</evidence>
<dbReference type="GO" id="GO:0005524">
    <property type="term" value="F:ATP binding"/>
    <property type="evidence" value="ECO:0007669"/>
    <property type="project" value="UniProtKB-KW"/>
</dbReference>
<evidence type="ECO:0000256" key="1">
    <source>
        <dbReference type="ARBA" id="ARBA00004651"/>
    </source>
</evidence>
<dbReference type="CDD" id="cd17546">
    <property type="entry name" value="REC_hyHK_CKI1_RcsC-like"/>
    <property type="match status" value="1"/>
</dbReference>
<gene>
    <name evidence="12" type="ORF">SAMN05216289_103121</name>
</gene>
<reference evidence="12 13" key="1">
    <citation type="submission" date="2016-10" db="EMBL/GenBank/DDBJ databases">
        <authorList>
            <person name="de Groot N.N."/>
        </authorList>
    </citation>
    <scope>NUCLEOTIDE SEQUENCE [LARGE SCALE GENOMIC DNA]</scope>
    <source>
        <strain evidence="12 13">CGMCC 1.7659</strain>
    </source>
</reference>
<dbReference type="AlphaFoldDB" id="A0A1I4VX62"/>
<proteinExistence type="predicted"/>
<dbReference type="InterPro" id="IPR001789">
    <property type="entry name" value="Sig_transdc_resp-reg_receiver"/>
</dbReference>
<dbReference type="PANTHER" id="PTHR45339">
    <property type="entry name" value="HYBRID SIGNAL TRANSDUCTION HISTIDINE KINASE J"/>
    <property type="match status" value="1"/>
</dbReference>
<dbReference type="Proteomes" id="UP000198575">
    <property type="component" value="Unassembled WGS sequence"/>
</dbReference>
<keyword evidence="9" id="KW-0472">Membrane</keyword>
<sequence length="232" mass="24312">MSRVLVADDNPLSLGFFREAIALAGHEVAPAADGAEAVALATTQRFELILLDTRMPIVDGPEALRRIRAAAGPSHRAPALATSADAGISRAMLSDAGFDDVLVKPIALDALHAMLEHYLGSTTPAPDAVLDDAMAAQKTGGDVAIVSALRKLLAGELDALPAEVRRFERHADTGALRDRLHRLEASAGFCGASALALAVGKLRARLDQHSGWPDSAVSELMKVSARTRSALD</sequence>
<evidence type="ECO:0000256" key="2">
    <source>
        <dbReference type="ARBA" id="ARBA00022475"/>
    </source>
</evidence>
<feature type="domain" description="Response regulatory" evidence="11">
    <location>
        <begin position="3"/>
        <end position="119"/>
    </location>
</feature>
<evidence type="ECO:0000256" key="8">
    <source>
        <dbReference type="ARBA" id="ARBA00023012"/>
    </source>
</evidence>
<evidence type="ECO:0000256" key="9">
    <source>
        <dbReference type="ARBA" id="ARBA00023136"/>
    </source>
</evidence>
<dbReference type="SUPFAM" id="SSF52172">
    <property type="entry name" value="CheY-like"/>
    <property type="match status" value="1"/>
</dbReference>
<dbReference type="GO" id="GO:0005886">
    <property type="term" value="C:plasma membrane"/>
    <property type="evidence" value="ECO:0007669"/>
    <property type="project" value="UniProtKB-SubCell"/>
</dbReference>
<keyword evidence="7" id="KW-1133">Transmembrane helix</keyword>
<name>A0A1I4VX62_9GAMM</name>
<comment type="subcellular location">
    <subcellularLocation>
        <location evidence="1">Cell membrane</location>
        <topology evidence="1">Multi-pass membrane protein</topology>
    </subcellularLocation>
</comment>
<evidence type="ECO:0000313" key="12">
    <source>
        <dbReference type="EMBL" id="SFN05586.1"/>
    </source>
</evidence>
<keyword evidence="2" id="KW-1003">Cell membrane</keyword>
<evidence type="ECO:0000256" key="10">
    <source>
        <dbReference type="PROSITE-ProRule" id="PRU00169"/>
    </source>
</evidence>
<organism evidence="12 13">
    <name type="scientific">Dokdonella immobilis</name>
    <dbReference type="NCBI Taxonomy" id="578942"/>
    <lineage>
        <taxon>Bacteria</taxon>
        <taxon>Pseudomonadati</taxon>
        <taxon>Pseudomonadota</taxon>
        <taxon>Gammaproteobacteria</taxon>
        <taxon>Lysobacterales</taxon>
        <taxon>Rhodanobacteraceae</taxon>
        <taxon>Dokdonella</taxon>
    </lineage>
</organism>
<keyword evidence="8" id="KW-0902">Two-component regulatory system</keyword>
<evidence type="ECO:0000259" key="11">
    <source>
        <dbReference type="PROSITE" id="PS50110"/>
    </source>
</evidence>
<dbReference type="InterPro" id="IPR011006">
    <property type="entry name" value="CheY-like_superfamily"/>
</dbReference>
<evidence type="ECO:0000256" key="4">
    <source>
        <dbReference type="ARBA" id="ARBA00022692"/>
    </source>
</evidence>
<keyword evidence="13" id="KW-1185">Reference proteome</keyword>
<dbReference type="Gene3D" id="1.20.120.160">
    <property type="entry name" value="HPT domain"/>
    <property type="match status" value="1"/>
</dbReference>
<feature type="modified residue" description="4-aspartylphosphate" evidence="10">
    <location>
        <position position="52"/>
    </location>
</feature>